<dbReference type="InterPro" id="IPR007560">
    <property type="entry name" value="Restrct_endonuc_IV_Mrr"/>
</dbReference>
<reference evidence="2" key="1">
    <citation type="journal article" date="2014" name="Int. J. Syst. Evol. Microbiol.">
        <title>Complete genome of a new Firmicutes species belonging to the dominant human colonic microbiota ('Ruminococcus bicirculans') reveals two chromosomes and a selective capacity to utilize plant glucans.</title>
        <authorList>
            <consortium name="NISC Comparative Sequencing Program"/>
            <person name="Wegmann U."/>
            <person name="Louis P."/>
            <person name="Goesmann A."/>
            <person name="Henrissat B."/>
            <person name="Duncan S.H."/>
            <person name="Flint H.J."/>
        </authorList>
    </citation>
    <scope>NUCLEOTIDE SEQUENCE</scope>
    <source>
        <strain evidence="2">CGMCC 1.11013</strain>
    </source>
</reference>
<dbReference type="Gene3D" id="3.40.1350.10">
    <property type="match status" value="1"/>
</dbReference>
<dbReference type="EMBL" id="BMEG01000009">
    <property type="protein sequence ID" value="GGD86023.1"/>
    <property type="molecule type" value="Genomic_DNA"/>
</dbReference>
<accession>A0A069P677</accession>
<evidence type="ECO:0000313" key="5">
    <source>
        <dbReference type="Proteomes" id="UP000597138"/>
    </source>
</evidence>
<evidence type="ECO:0000313" key="3">
    <source>
        <dbReference type="EMBL" id="KDR35987.1"/>
    </source>
</evidence>
<dbReference type="InterPro" id="IPR011856">
    <property type="entry name" value="tRNA_endonuc-like_dom_sf"/>
</dbReference>
<organism evidence="3 4">
    <name type="scientific">Caballeronia grimmiae</name>
    <dbReference type="NCBI Taxonomy" id="1071679"/>
    <lineage>
        <taxon>Bacteria</taxon>
        <taxon>Pseudomonadati</taxon>
        <taxon>Pseudomonadota</taxon>
        <taxon>Betaproteobacteria</taxon>
        <taxon>Burkholderiales</taxon>
        <taxon>Burkholderiaceae</taxon>
        <taxon>Caballeronia</taxon>
    </lineage>
</organism>
<reference evidence="3 4" key="2">
    <citation type="submission" date="2014-03" db="EMBL/GenBank/DDBJ databases">
        <title>Draft Genome Sequences of Four Burkholderia Strains.</title>
        <authorList>
            <person name="Liu X.Y."/>
            <person name="Li C.X."/>
            <person name="Xu J.H."/>
        </authorList>
    </citation>
    <scope>NUCLEOTIDE SEQUENCE [LARGE SCALE GENOMIC DNA]</scope>
    <source>
        <strain evidence="3 4">R27</strain>
    </source>
</reference>
<dbReference type="OrthoDB" id="9781481at2"/>
<dbReference type="STRING" id="1071679.BG57_24425"/>
<dbReference type="GO" id="GO:0004519">
    <property type="term" value="F:endonuclease activity"/>
    <property type="evidence" value="ECO:0007669"/>
    <property type="project" value="InterPro"/>
</dbReference>
<feature type="domain" description="Restriction endonuclease type IV Mrr" evidence="1">
    <location>
        <begin position="114"/>
        <end position="207"/>
    </location>
</feature>
<keyword evidence="5" id="KW-1185">Reference proteome</keyword>
<dbReference type="GO" id="GO:0009307">
    <property type="term" value="P:DNA restriction-modification system"/>
    <property type="evidence" value="ECO:0007669"/>
    <property type="project" value="InterPro"/>
</dbReference>
<dbReference type="Proteomes" id="UP000597138">
    <property type="component" value="Unassembled WGS sequence"/>
</dbReference>
<dbReference type="Pfam" id="PF04471">
    <property type="entry name" value="Mrr_cat"/>
    <property type="match status" value="1"/>
</dbReference>
<dbReference type="AlphaFoldDB" id="A0A069P677"/>
<protein>
    <recommendedName>
        <fullName evidence="1">Restriction endonuclease type IV Mrr domain-containing protein</fullName>
    </recommendedName>
</protein>
<name>A0A069P677_9BURK</name>
<dbReference type="EMBL" id="JFHE01000005">
    <property type="protein sequence ID" value="KDR35987.1"/>
    <property type="molecule type" value="Genomic_DNA"/>
</dbReference>
<comment type="caution">
    <text evidence="3">The sequence shown here is derived from an EMBL/GenBank/DDBJ whole genome shotgun (WGS) entry which is preliminary data.</text>
</comment>
<sequence length="292" mass="31451">MKDADVIARLEDTIGIDGAPRRLREALEHEFVASFGMAPIAAAEKAEQTEARIAKKIASLQADAESSGTPGVLSVLEHPVPSVSGACRIHGSDSPQVAQAKRHRLNIDPLYRAIRAITPNDFEQFGARVLTEMGATEVRVTRRSNDQGIDFFGILNLGRLQSIPGPFFKLVHDVELRFAGQAKHYPNASLSTSVIREMVGAMSLARYGTFSSDINIFEPLALKPFNPLLALIFTTGTISSGAIRLAERAGVIARNGTQLATFLADRGVSMVPSAQGPTFDPAAFRTWLNGPT</sequence>
<evidence type="ECO:0000259" key="1">
    <source>
        <dbReference type="Pfam" id="PF04471"/>
    </source>
</evidence>
<dbReference type="RefSeq" id="WP_035961985.1">
    <property type="nucleotide sequence ID" value="NZ_BMEG01000009.1"/>
</dbReference>
<dbReference type="Proteomes" id="UP000027439">
    <property type="component" value="Unassembled WGS sequence"/>
</dbReference>
<dbReference type="GO" id="GO:0003677">
    <property type="term" value="F:DNA binding"/>
    <property type="evidence" value="ECO:0007669"/>
    <property type="project" value="InterPro"/>
</dbReference>
<gene>
    <name evidence="3" type="ORF">BG57_24425</name>
    <name evidence="2" type="ORF">GCM10010985_45750</name>
</gene>
<reference evidence="2" key="4">
    <citation type="submission" date="2024-05" db="EMBL/GenBank/DDBJ databases">
        <authorList>
            <person name="Sun Q."/>
            <person name="Zhou Y."/>
        </authorList>
    </citation>
    <scope>NUCLEOTIDE SEQUENCE</scope>
    <source>
        <strain evidence="2">CGMCC 1.11013</strain>
    </source>
</reference>
<evidence type="ECO:0000313" key="4">
    <source>
        <dbReference type="Proteomes" id="UP000027439"/>
    </source>
</evidence>
<dbReference type="eggNOG" id="ENOG502ZQBX">
    <property type="taxonomic scope" value="Bacteria"/>
</dbReference>
<evidence type="ECO:0000313" key="2">
    <source>
        <dbReference type="EMBL" id="GGD86023.1"/>
    </source>
</evidence>
<proteinExistence type="predicted"/>
<reference evidence="5" key="3">
    <citation type="journal article" date="2019" name="Int. J. Syst. Evol. Microbiol.">
        <title>The Global Catalogue of Microorganisms (GCM) 10K type strain sequencing project: providing services to taxonomists for standard genome sequencing and annotation.</title>
        <authorList>
            <consortium name="The Broad Institute Genomics Platform"/>
            <consortium name="The Broad Institute Genome Sequencing Center for Infectious Disease"/>
            <person name="Wu L."/>
            <person name="Ma J."/>
        </authorList>
    </citation>
    <scope>NUCLEOTIDE SEQUENCE [LARGE SCALE GENOMIC DNA]</scope>
    <source>
        <strain evidence="5">CGMCC 1.11013</strain>
    </source>
</reference>